<feature type="signal peptide" evidence="1">
    <location>
        <begin position="1"/>
        <end position="26"/>
    </location>
</feature>
<name>A0AAU3GWR1_9ACTN</name>
<reference evidence="2" key="1">
    <citation type="submission" date="2022-10" db="EMBL/GenBank/DDBJ databases">
        <title>The complete genomes of actinobacterial strains from the NBC collection.</title>
        <authorList>
            <person name="Joergensen T.S."/>
            <person name="Alvarez Arevalo M."/>
            <person name="Sterndorff E.B."/>
            <person name="Faurdal D."/>
            <person name="Vuksanovic O."/>
            <person name="Mourched A.-S."/>
            <person name="Charusanti P."/>
            <person name="Shaw S."/>
            <person name="Blin K."/>
            <person name="Weber T."/>
        </authorList>
    </citation>
    <scope>NUCLEOTIDE SEQUENCE</scope>
    <source>
        <strain evidence="2">NBC_01401</strain>
    </source>
</reference>
<evidence type="ECO:0008006" key="3">
    <source>
        <dbReference type="Google" id="ProtNLM"/>
    </source>
</evidence>
<evidence type="ECO:0000256" key="1">
    <source>
        <dbReference type="SAM" id="SignalP"/>
    </source>
</evidence>
<dbReference type="PROSITE" id="PS51257">
    <property type="entry name" value="PROKAR_LIPOPROTEIN"/>
    <property type="match status" value="1"/>
</dbReference>
<dbReference type="NCBIfam" id="NF046120">
    <property type="entry name" value="lipo_SCO0607"/>
    <property type="match status" value="1"/>
</dbReference>
<feature type="chain" id="PRO_5043491750" description="Lipoprotein" evidence="1">
    <location>
        <begin position="27"/>
        <end position="101"/>
    </location>
</feature>
<sequence length="101" mass="11043">MRTTNRLRTTLGLALAGVTVTLFTSACSTQDAVCGGDEYPVLRVSSAGSACASDDEEPPKGYARYPEGKVPERVDDKWDKYWQTRSIDENGKTIELPEKNG</sequence>
<accession>A0AAU3GWR1</accession>
<gene>
    <name evidence="2" type="ORF">OG626_11345</name>
</gene>
<dbReference type="AlphaFoldDB" id="A0AAU3GWR1"/>
<protein>
    <recommendedName>
        <fullName evidence="3">Lipoprotein</fullName>
    </recommendedName>
</protein>
<proteinExistence type="predicted"/>
<keyword evidence="1" id="KW-0732">Signal</keyword>
<dbReference type="InterPro" id="IPR058119">
    <property type="entry name" value="SCO0607-like"/>
</dbReference>
<dbReference type="EMBL" id="CP109535">
    <property type="protein sequence ID" value="WTY95448.1"/>
    <property type="molecule type" value="Genomic_DNA"/>
</dbReference>
<organism evidence="2">
    <name type="scientific">Streptomyces sp. NBC_01401</name>
    <dbReference type="NCBI Taxonomy" id="2903854"/>
    <lineage>
        <taxon>Bacteria</taxon>
        <taxon>Bacillati</taxon>
        <taxon>Actinomycetota</taxon>
        <taxon>Actinomycetes</taxon>
        <taxon>Kitasatosporales</taxon>
        <taxon>Streptomycetaceae</taxon>
        <taxon>Streptomyces</taxon>
    </lineage>
</organism>
<evidence type="ECO:0000313" key="2">
    <source>
        <dbReference type="EMBL" id="WTY95448.1"/>
    </source>
</evidence>